<gene>
    <name evidence="2" type="ORF">CHU95_14135</name>
</gene>
<dbReference type="AlphaFoldDB" id="A0A255YWF6"/>
<dbReference type="OrthoDB" id="9803532at2"/>
<feature type="domain" description="DUF403" evidence="1">
    <location>
        <begin position="4"/>
        <end position="314"/>
    </location>
</feature>
<dbReference type="Pfam" id="PF04168">
    <property type="entry name" value="Alpha-E"/>
    <property type="match status" value="1"/>
</dbReference>
<proteinExistence type="predicted"/>
<dbReference type="EMBL" id="NOXU01000030">
    <property type="protein sequence ID" value="OYQ33528.1"/>
    <property type="molecule type" value="Genomic_DNA"/>
</dbReference>
<evidence type="ECO:0000313" key="3">
    <source>
        <dbReference type="Proteomes" id="UP000216998"/>
    </source>
</evidence>
<dbReference type="RefSeq" id="WP_094456971.1">
    <property type="nucleotide sequence ID" value="NZ_NOXU01000030.1"/>
</dbReference>
<reference evidence="2 3" key="1">
    <citation type="submission" date="2017-07" db="EMBL/GenBank/DDBJ databases">
        <title>Niveispirillum cyanobacteriorum sp. nov., isolated from cyanobacterial aggregates in a eutrophic lake.</title>
        <authorList>
            <person name="Cai H."/>
        </authorList>
    </citation>
    <scope>NUCLEOTIDE SEQUENCE [LARGE SCALE GENOMIC DNA]</scope>
    <source>
        <strain evidence="3">TH1-14</strain>
    </source>
</reference>
<dbReference type="Proteomes" id="UP000216998">
    <property type="component" value="Unassembled WGS sequence"/>
</dbReference>
<keyword evidence="3" id="KW-1185">Reference proteome</keyword>
<dbReference type="InterPro" id="IPR051680">
    <property type="entry name" value="ATP-dep_Glu-Cys_Ligase-2"/>
</dbReference>
<dbReference type="PANTHER" id="PTHR34595:SF7">
    <property type="entry name" value="SLL1039 PROTEIN"/>
    <property type="match status" value="1"/>
</dbReference>
<accession>A0A255YWF6</accession>
<dbReference type="PANTHER" id="PTHR34595">
    <property type="entry name" value="BLR5612 PROTEIN"/>
    <property type="match status" value="1"/>
</dbReference>
<evidence type="ECO:0000313" key="2">
    <source>
        <dbReference type="EMBL" id="OYQ33528.1"/>
    </source>
</evidence>
<name>A0A255YWF6_9PROT</name>
<comment type="caution">
    <text evidence="2">The sequence shown here is derived from an EMBL/GenBank/DDBJ whole genome shotgun (WGS) entry which is preliminary data.</text>
</comment>
<sequence>MAALLARYAECIFWMARYMERAENLACILDVHETFARDSFGSTNWLPILRLNADEKRFFELYPTASVKNVLNFYVLDQKNPTSIIAAIAAARENARQLRPLISTEMWAHLNMFYNRLLALEPATDLAQHNIQRLCASIKEACQTHTGITEGTFFRDQGWYFYQLGRNLERADQATRVLDIKYHTLLPSPRDVGTPIDISQWNSLLRSAAGYHAFRRVYPRGMTPAAVAGFLLFNDNFPRSVLVCMREVDSLLNRLNSKYRLRRGTLPLERSDELLGNLSNQTIESVISVGLHEYLDGLQINFAKLSNDIAQAFFLIDQPGTLSA</sequence>
<protein>
    <recommendedName>
        <fullName evidence="1">DUF403 domain-containing protein</fullName>
    </recommendedName>
</protein>
<dbReference type="InterPro" id="IPR007296">
    <property type="entry name" value="DUF403"/>
</dbReference>
<organism evidence="2 3">
    <name type="scientific">Niveispirillum lacus</name>
    <dbReference type="NCBI Taxonomy" id="1981099"/>
    <lineage>
        <taxon>Bacteria</taxon>
        <taxon>Pseudomonadati</taxon>
        <taxon>Pseudomonadota</taxon>
        <taxon>Alphaproteobacteria</taxon>
        <taxon>Rhodospirillales</taxon>
        <taxon>Azospirillaceae</taxon>
        <taxon>Niveispirillum</taxon>
    </lineage>
</organism>
<evidence type="ECO:0000259" key="1">
    <source>
        <dbReference type="Pfam" id="PF04168"/>
    </source>
</evidence>